<dbReference type="SUPFAM" id="SSF56349">
    <property type="entry name" value="DNA breaking-rejoining enzymes"/>
    <property type="match status" value="1"/>
</dbReference>
<feature type="compositionally biased region" description="Basic and acidic residues" evidence="2">
    <location>
        <begin position="1"/>
        <end position="16"/>
    </location>
</feature>
<feature type="region of interest" description="Disordered" evidence="2">
    <location>
        <begin position="191"/>
        <end position="258"/>
    </location>
</feature>
<sequence>MARGRGSESESSETYRRPAPNRYCARTRYRDYDGKTRDVEAVGPTGPAAMRALKEQLRDRATPNDDEITRETYVSTLANLWIEEITAEEHAQPQTINNYKTNLRTSIVPALGNLRVREATVGRLDTFLREVARTRPAAAKNAKVVLGQMFALAVRRGALSTSPVRETGRIRKPRRTVRALEPEHLEGVRAAIRHWQQPTPGKPTSAHRRPGRHRRPHARHRRPHRRDPGRAVGRHRPRRRTADRHHLRHHRLPQGHGL</sequence>
<evidence type="ECO:0000313" key="5">
    <source>
        <dbReference type="Proteomes" id="UP000612585"/>
    </source>
</evidence>
<dbReference type="InterPro" id="IPR010998">
    <property type="entry name" value="Integrase_recombinase_N"/>
</dbReference>
<keyword evidence="5" id="KW-1185">Reference proteome</keyword>
<dbReference type="Pfam" id="PF22022">
    <property type="entry name" value="Phage_int_M"/>
    <property type="match status" value="1"/>
</dbReference>
<dbReference type="Gene3D" id="1.10.150.130">
    <property type="match status" value="1"/>
</dbReference>
<feature type="region of interest" description="Disordered" evidence="2">
    <location>
        <begin position="1"/>
        <end position="30"/>
    </location>
</feature>
<feature type="compositionally biased region" description="Basic residues" evidence="2">
    <location>
        <begin position="205"/>
        <end position="258"/>
    </location>
</feature>
<keyword evidence="1" id="KW-0238">DNA-binding</keyword>
<feature type="domain" description="Phage integrase central" evidence="3">
    <location>
        <begin position="76"/>
        <end position="165"/>
    </location>
</feature>
<proteinExistence type="predicted"/>
<dbReference type="GO" id="GO:0003677">
    <property type="term" value="F:DNA binding"/>
    <property type="evidence" value="ECO:0007669"/>
    <property type="project" value="UniProtKB-KW"/>
</dbReference>
<dbReference type="InterPro" id="IPR011010">
    <property type="entry name" value="DNA_brk_join_enz"/>
</dbReference>
<organism evidence="4 5">
    <name type="scientific">Virgisporangium aurantiacum</name>
    <dbReference type="NCBI Taxonomy" id="175570"/>
    <lineage>
        <taxon>Bacteria</taxon>
        <taxon>Bacillati</taxon>
        <taxon>Actinomycetota</taxon>
        <taxon>Actinomycetes</taxon>
        <taxon>Micromonosporales</taxon>
        <taxon>Micromonosporaceae</taxon>
        <taxon>Virgisporangium</taxon>
    </lineage>
</organism>
<accession>A0A8J4E6U2</accession>
<name>A0A8J4E6U2_9ACTN</name>
<protein>
    <recommendedName>
        <fullName evidence="3">Phage integrase central domain-containing protein</fullName>
    </recommendedName>
</protein>
<evidence type="ECO:0000313" key="4">
    <source>
        <dbReference type="EMBL" id="GIJ64450.1"/>
    </source>
</evidence>
<dbReference type="AlphaFoldDB" id="A0A8J4E6U2"/>
<dbReference type="Proteomes" id="UP000612585">
    <property type="component" value="Unassembled WGS sequence"/>
</dbReference>
<evidence type="ECO:0000259" key="3">
    <source>
        <dbReference type="Pfam" id="PF22022"/>
    </source>
</evidence>
<gene>
    <name evidence="4" type="ORF">Vau01_119660</name>
</gene>
<comment type="caution">
    <text evidence="4">The sequence shown here is derived from an EMBL/GenBank/DDBJ whole genome shotgun (WGS) entry which is preliminary data.</text>
</comment>
<dbReference type="InterPro" id="IPR053876">
    <property type="entry name" value="Phage_int_M"/>
</dbReference>
<reference evidence="4" key="1">
    <citation type="submission" date="2021-01" db="EMBL/GenBank/DDBJ databases">
        <title>Whole genome shotgun sequence of Virgisporangium aurantiacum NBRC 16421.</title>
        <authorList>
            <person name="Komaki H."/>
            <person name="Tamura T."/>
        </authorList>
    </citation>
    <scope>NUCLEOTIDE SEQUENCE</scope>
    <source>
        <strain evidence="4">NBRC 16421</strain>
    </source>
</reference>
<evidence type="ECO:0000256" key="2">
    <source>
        <dbReference type="SAM" id="MobiDB-lite"/>
    </source>
</evidence>
<evidence type="ECO:0000256" key="1">
    <source>
        <dbReference type="ARBA" id="ARBA00023125"/>
    </source>
</evidence>
<dbReference type="EMBL" id="BOPG01000117">
    <property type="protein sequence ID" value="GIJ64450.1"/>
    <property type="molecule type" value="Genomic_DNA"/>
</dbReference>